<evidence type="ECO:0000256" key="4">
    <source>
        <dbReference type="PIRSR" id="PIRSR000097-3"/>
    </source>
</evidence>
<proteinExistence type="predicted"/>
<dbReference type="PROSITE" id="PS00798">
    <property type="entry name" value="ALDOKETO_REDUCTASE_1"/>
    <property type="match status" value="1"/>
</dbReference>
<organism evidence="6 7">
    <name type="scientific">Zygosaccharomyces bailii (strain CLIB 213 / ATCC 58445 / CBS 680 / BCRC 21525 / NBRC 1098 / NCYC 1416 / NRRL Y-2227)</name>
    <dbReference type="NCBI Taxonomy" id="1333698"/>
    <lineage>
        <taxon>Eukaryota</taxon>
        <taxon>Fungi</taxon>
        <taxon>Dikarya</taxon>
        <taxon>Ascomycota</taxon>
        <taxon>Saccharomycotina</taxon>
        <taxon>Saccharomycetes</taxon>
        <taxon>Saccharomycetales</taxon>
        <taxon>Saccharomycetaceae</taxon>
        <taxon>Zygosaccharomyces</taxon>
    </lineage>
</organism>
<dbReference type="InterPro" id="IPR020471">
    <property type="entry name" value="AKR"/>
</dbReference>
<dbReference type="EMBL" id="HG316454">
    <property type="protein sequence ID" value="CDF87631.1"/>
    <property type="molecule type" value="Genomic_DNA"/>
</dbReference>
<evidence type="ECO:0000313" key="6">
    <source>
        <dbReference type="EMBL" id="CDF87631.1"/>
    </source>
</evidence>
<dbReference type="PIRSF" id="PIRSF000097">
    <property type="entry name" value="AKR"/>
    <property type="match status" value="1"/>
</dbReference>
<accession>A0A8J2T394</accession>
<dbReference type="Proteomes" id="UP000019375">
    <property type="component" value="Unassembled WGS sequence"/>
</dbReference>
<evidence type="ECO:0000313" key="7">
    <source>
        <dbReference type="Proteomes" id="UP000019375"/>
    </source>
</evidence>
<name>A0A8J2T394_ZYGB2</name>
<keyword evidence="7" id="KW-1185">Reference proteome</keyword>
<keyword evidence="1" id="KW-0560">Oxidoreductase</keyword>
<protein>
    <submittedName>
        <fullName evidence="6">BN860_10836g1_1</fullName>
    </submittedName>
</protein>
<feature type="binding site" evidence="3">
    <location>
        <position position="120"/>
    </location>
    <ligand>
        <name>substrate</name>
    </ligand>
</feature>
<dbReference type="PRINTS" id="PR00069">
    <property type="entry name" value="ALDKETRDTASE"/>
</dbReference>
<evidence type="ECO:0000256" key="3">
    <source>
        <dbReference type="PIRSR" id="PIRSR000097-2"/>
    </source>
</evidence>
<dbReference type="Pfam" id="PF00248">
    <property type="entry name" value="Aldo_ket_red"/>
    <property type="match status" value="1"/>
</dbReference>
<dbReference type="InterPro" id="IPR036812">
    <property type="entry name" value="NAD(P)_OxRdtase_dom_sf"/>
</dbReference>
<dbReference type="SUPFAM" id="SSF51430">
    <property type="entry name" value="NAD(P)-linked oxidoreductase"/>
    <property type="match status" value="1"/>
</dbReference>
<feature type="site" description="Lowers pKa of active site Tyr" evidence="4">
    <location>
        <position position="89"/>
    </location>
</feature>
<evidence type="ECO:0000256" key="2">
    <source>
        <dbReference type="PIRSR" id="PIRSR000097-1"/>
    </source>
</evidence>
<dbReference type="PANTHER" id="PTHR11732">
    <property type="entry name" value="ALDO/KETO REDUCTASE"/>
    <property type="match status" value="1"/>
</dbReference>
<dbReference type="PROSITE" id="PS00062">
    <property type="entry name" value="ALDOKETO_REDUCTASE_2"/>
    <property type="match status" value="1"/>
</dbReference>
<feature type="active site" description="Proton donor" evidence="2">
    <location>
        <position position="60"/>
    </location>
</feature>
<dbReference type="InterPro" id="IPR023210">
    <property type="entry name" value="NADP_OxRdtase_dom"/>
</dbReference>
<dbReference type="Gene3D" id="3.20.20.100">
    <property type="entry name" value="NADP-dependent oxidoreductase domain"/>
    <property type="match status" value="1"/>
</dbReference>
<sequence>MVRLLHPRGTEISFTLNNGVRIPALALGTANPPESIGGTKQAVKTAIKAGYRHIDTAWAYGSEPYVGEAIKELLEEGVIRREDIFITSKVWPVLWDDAERSLNESLQSLGVDYIDLWLQHWPICYAKVKDPHGINGLSRNPEKENGEPDYETSGDWIETYVQMEKIYLNPSDRRVRSIGVSNFPEQYLERIIYECAVKPTVNQVEMHPKLPQFSLNKFCLSHNILTAAYSPLGSHGAPNTKIPLVEELAEKYSVSPGAILNSYHIRQGHLVIARSLNNARIASNMEFATLTEEDLDKLDNLGVTEPKRYVDEKWNAIVPGFTGKGPKI</sequence>
<dbReference type="AlphaFoldDB" id="A0A8J2T394"/>
<feature type="domain" description="NADP-dependent oxidoreductase" evidence="5">
    <location>
        <begin position="40"/>
        <end position="301"/>
    </location>
</feature>
<dbReference type="GO" id="GO:0016616">
    <property type="term" value="F:oxidoreductase activity, acting on the CH-OH group of donors, NAD or NADP as acceptor"/>
    <property type="evidence" value="ECO:0007669"/>
    <property type="project" value="UniProtKB-ARBA"/>
</dbReference>
<dbReference type="PROSITE" id="PS00063">
    <property type="entry name" value="ALDOKETO_REDUCTASE_3"/>
    <property type="match status" value="1"/>
</dbReference>
<dbReference type="OrthoDB" id="416253at2759"/>
<dbReference type="InterPro" id="IPR018170">
    <property type="entry name" value="Aldo/ket_reductase_CS"/>
</dbReference>
<reference evidence="7" key="1">
    <citation type="journal article" date="2013" name="Genome Announc.">
        <title>Genome sequence of the food spoilage yeast Zygosaccharomyces bailii CLIB 213(T).</title>
        <authorList>
            <person name="Galeote V."/>
            <person name="Bigey F."/>
            <person name="Devillers H."/>
            <person name="Neuveglise C."/>
            <person name="Dequin S."/>
        </authorList>
    </citation>
    <scope>NUCLEOTIDE SEQUENCE [LARGE SCALE GENOMIC DNA]</scope>
    <source>
        <strain evidence="7">CLIB 213 / ATCC 58445 / CBS 680 / CCRC 21525 / NBRC 1098 / NCYC 1416 / NRRL Y-2227</strain>
    </source>
</reference>
<gene>
    <name evidence="6" type="ORF">BN860_10836g</name>
</gene>
<evidence type="ECO:0000259" key="5">
    <source>
        <dbReference type="Pfam" id="PF00248"/>
    </source>
</evidence>
<evidence type="ECO:0000256" key="1">
    <source>
        <dbReference type="ARBA" id="ARBA00023002"/>
    </source>
</evidence>